<evidence type="ECO:0000313" key="14">
    <source>
        <dbReference type="EMBL" id="JAS64410.1"/>
    </source>
</evidence>
<evidence type="ECO:0000256" key="1">
    <source>
        <dbReference type="ARBA" id="ARBA00005562"/>
    </source>
</evidence>
<dbReference type="PANTHER" id="PTHR11849:SF201">
    <property type="entry name" value="ETS DNA-BINDING PROTEIN POKKURI"/>
    <property type="match status" value="1"/>
</dbReference>
<dbReference type="PROSITE" id="PS50061">
    <property type="entry name" value="ETS_DOMAIN_3"/>
    <property type="match status" value="1"/>
</dbReference>
<feature type="region of interest" description="Disordered" evidence="4">
    <location>
        <begin position="166"/>
        <end position="255"/>
    </location>
</feature>
<dbReference type="SMART" id="SM00251">
    <property type="entry name" value="SAM_PNT"/>
    <property type="match status" value="1"/>
</dbReference>
<dbReference type="PROSITE" id="PS00346">
    <property type="entry name" value="ETS_DOMAIN_2"/>
    <property type="match status" value="1"/>
</dbReference>
<evidence type="ECO:0000313" key="13">
    <source>
        <dbReference type="EMBL" id="JAS63411.1"/>
    </source>
</evidence>
<reference evidence="9" key="1">
    <citation type="submission" date="2015-11" db="EMBL/GenBank/DDBJ databases">
        <title>De novo transcriptome assembly of four potential Pierce s Disease insect vectors from Arizona vineyards.</title>
        <authorList>
            <person name="Tassone E.E."/>
        </authorList>
    </citation>
    <scope>NUCLEOTIDE SEQUENCE</scope>
</reference>
<dbReference type="GO" id="GO:0000981">
    <property type="term" value="F:DNA-binding transcription factor activity, RNA polymerase II-specific"/>
    <property type="evidence" value="ECO:0007669"/>
    <property type="project" value="TreeGrafter"/>
</dbReference>
<dbReference type="GO" id="GO:0043565">
    <property type="term" value="F:sequence-specific DNA binding"/>
    <property type="evidence" value="ECO:0007669"/>
    <property type="project" value="InterPro"/>
</dbReference>
<dbReference type="Gene3D" id="1.10.10.10">
    <property type="entry name" value="Winged helix-like DNA-binding domain superfamily/Winged helix DNA-binding domain"/>
    <property type="match status" value="1"/>
</dbReference>
<feature type="compositionally biased region" description="Low complexity" evidence="4">
    <location>
        <begin position="366"/>
        <end position="381"/>
    </location>
</feature>
<dbReference type="InterPro" id="IPR013761">
    <property type="entry name" value="SAM/pointed_sf"/>
</dbReference>
<dbReference type="InterPro" id="IPR046328">
    <property type="entry name" value="ETS_fam"/>
</dbReference>
<dbReference type="PANTHER" id="PTHR11849">
    <property type="entry name" value="ETS"/>
    <property type="match status" value="1"/>
</dbReference>
<accession>A0A1B6F1I1</accession>
<feature type="compositionally biased region" description="Pro residues" evidence="4">
    <location>
        <begin position="224"/>
        <end position="240"/>
    </location>
</feature>
<organism evidence="9">
    <name type="scientific">Cuerna arida</name>
    <dbReference type="NCBI Taxonomy" id="1464854"/>
    <lineage>
        <taxon>Eukaryota</taxon>
        <taxon>Metazoa</taxon>
        <taxon>Ecdysozoa</taxon>
        <taxon>Arthropoda</taxon>
        <taxon>Hexapoda</taxon>
        <taxon>Insecta</taxon>
        <taxon>Pterygota</taxon>
        <taxon>Neoptera</taxon>
        <taxon>Paraneoptera</taxon>
        <taxon>Hemiptera</taxon>
        <taxon>Auchenorrhyncha</taxon>
        <taxon>Membracoidea</taxon>
        <taxon>Cicadellidae</taxon>
        <taxon>Cicadellinae</taxon>
        <taxon>Proconiini</taxon>
        <taxon>Cuerna</taxon>
    </lineage>
</organism>
<feature type="region of interest" description="Disordered" evidence="4">
    <location>
        <begin position="366"/>
        <end position="402"/>
    </location>
</feature>
<feature type="compositionally biased region" description="Low complexity" evidence="4">
    <location>
        <begin position="197"/>
        <end position="216"/>
    </location>
</feature>
<evidence type="ECO:0000313" key="10">
    <source>
        <dbReference type="EMBL" id="JAS46115.1"/>
    </source>
</evidence>
<dbReference type="GO" id="GO:0030154">
    <property type="term" value="P:cell differentiation"/>
    <property type="evidence" value="ECO:0007669"/>
    <property type="project" value="TreeGrafter"/>
</dbReference>
<comment type="subcellular location">
    <subcellularLocation>
        <location evidence="3">Nucleus</location>
    </subcellularLocation>
</comment>
<feature type="domain" description="ETS" evidence="5">
    <location>
        <begin position="265"/>
        <end position="348"/>
    </location>
</feature>
<dbReference type="InterPro" id="IPR003118">
    <property type="entry name" value="Pointed_dom"/>
</dbReference>
<evidence type="ECO:0000259" key="5">
    <source>
        <dbReference type="PROSITE" id="PS50061"/>
    </source>
</evidence>
<evidence type="ECO:0008006" key="15">
    <source>
        <dbReference type="Google" id="ProtNLM"/>
    </source>
</evidence>
<evidence type="ECO:0000256" key="3">
    <source>
        <dbReference type="RuleBase" id="RU004019"/>
    </source>
</evidence>
<sequence length="495" mass="55561">MKLLPALPPLNAPQNNMERLSLFNPSDLLWRYPTINFHSPSPVNNYMQMDFKTHLPANLGGDPRLWSREDVVSFLRWAEYEFDLPAFDLEMFQMNGKALCLLTKTDLGERSPGNGDVLHNVLQMLIRDSRTLPSSPLTPHFPLTPSWSFPPAPALEFPSTPPSVTLNSVTLSPAPSVDSQAGSPRHSEQQQAYPALNNYGSSNQSNGGSSGSNQSDSEVEESPRPPPTPTLTPRTPPPHSPASTKGLGHAFFPAEPISEPNTNGRLLWDFLQQLLNDSMQRYTAYIAWKNRDLGVFKIVDPPGLAKLWGIQKNHLSMNYDKMSRALRYYYRVNILRKVQGERHCYQFLRNPSELKSIKNISLLRQQMSGAGEQQQQSQQQQPVRVKSEPVDPPEDDLRPTDLSMGTAQHFRVTADFEYLRNPSELKIMKNLHTLREQRASSAALSSNSDTQPRDLSVSGAMQLSLNLASEQLTRPQDLSVPLSRPLVKTEECDRS</sequence>
<dbReference type="EMBL" id="GECZ01011833">
    <property type="protein sequence ID" value="JAS57936.1"/>
    <property type="molecule type" value="Transcribed_RNA"/>
</dbReference>
<dbReference type="EMBL" id="GECZ01023654">
    <property type="protein sequence ID" value="JAS46115.1"/>
    <property type="molecule type" value="Transcribed_RNA"/>
</dbReference>
<dbReference type="PROSITE" id="PS00345">
    <property type="entry name" value="ETS_DOMAIN_1"/>
    <property type="match status" value="1"/>
</dbReference>
<evidence type="ECO:0000256" key="4">
    <source>
        <dbReference type="SAM" id="MobiDB-lite"/>
    </source>
</evidence>
<evidence type="ECO:0000313" key="7">
    <source>
        <dbReference type="EMBL" id="JAS41154.1"/>
    </source>
</evidence>
<keyword evidence="2 3" id="KW-0238">DNA-binding</keyword>
<comment type="similarity">
    <text evidence="1 3">Belongs to the ETS family.</text>
</comment>
<evidence type="ECO:0000259" key="6">
    <source>
        <dbReference type="PROSITE" id="PS51433"/>
    </source>
</evidence>
<evidence type="ECO:0000256" key="2">
    <source>
        <dbReference type="ARBA" id="ARBA00023125"/>
    </source>
</evidence>
<feature type="domain" description="PNT" evidence="6">
    <location>
        <begin position="45"/>
        <end position="129"/>
    </location>
</feature>
<proteinExistence type="inferred from homology"/>
<dbReference type="Pfam" id="PF02198">
    <property type="entry name" value="SAM_PNT"/>
    <property type="match status" value="1"/>
</dbReference>
<dbReference type="Pfam" id="PF00178">
    <property type="entry name" value="Ets"/>
    <property type="match status" value="1"/>
</dbReference>
<feature type="compositionally biased region" description="Polar residues" evidence="4">
    <location>
        <begin position="166"/>
        <end position="182"/>
    </location>
</feature>
<dbReference type="PROSITE" id="PS51433">
    <property type="entry name" value="PNT"/>
    <property type="match status" value="1"/>
</dbReference>
<dbReference type="GO" id="GO:0005634">
    <property type="term" value="C:nucleus"/>
    <property type="evidence" value="ECO:0007669"/>
    <property type="project" value="UniProtKB-SubCell"/>
</dbReference>
<dbReference type="AlphaFoldDB" id="A0A1B6F1I1"/>
<dbReference type="EMBL" id="GECZ01008740">
    <property type="protein sequence ID" value="JAS61029.1"/>
    <property type="molecule type" value="Transcribed_RNA"/>
</dbReference>
<gene>
    <name evidence="13" type="ORF">g.33963</name>
    <name evidence="11" type="ORF">g.33965</name>
    <name evidence="14" type="ORF">g.33967</name>
    <name evidence="10" type="ORF">g.33969</name>
    <name evidence="9" type="ORF">g.33971</name>
    <name evidence="12" type="ORF">g.33973</name>
    <name evidence="8" type="ORF">g.33975</name>
    <name evidence="7" type="ORF">g.33977</name>
</gene>
<dbReference type="SUPFAM" id="SSF47769">
    <property type="entry name" value="SAM/Pointed domain"/>
    <property type="match status" value="1"/>
</dbReference>
<dbReference type="SUPFAM" id="SSF46785">
    <property type="entry name" value="Winged helix' DNA-binding domain"/>
    <property type="match status" value="1"/>
</dbReference>
<dbReference type="EMBL" id="GECZ01006358">
    <property type="protein sequence ID" value="JAS63411.1"/>
    <property type="molecule type" value="Transcribed_RNA"/>
</dbReference>
<evidence type="ECO:0000313" key="9">
    <source>
        <dbReference type="EMBL" id="JAS44156.1"/>
    </source>
</evidence>
<dbReference type="Gene3D" id="1.10.150.50">
    <property type="entry name" value="Transcription Factor, Ets-1"/>
    <property type="match status" value="1"/>
</dbReference>
<evidence type="ECO:0000313" key="11">
    <source>
        <dbReference type="EMBL" id="JAS57936.1"/>
    </source>
</evidence>
<keyword evidence="3" id="KW-0539">Nucleus</keyword>
<dbReference type="EMBL" id="GECZ01025613">
    <property type="protein sequence ID" value="JAS44156.1"/>
    <property type="molecule type" value="Transcribed_RNA"/>
</dbReference>
<dbReference type="FunFam" id="1.10.150.50:FF:000061">
    <property type="entry name" value="Ets DNA-binding protein pokkuri"/>
    <property type="match status" value="1"/>
</dbReference>
<dbReference type="InterPro" id="IPR036390">
    <property type="entry name" value="WH_DNA-bd_sf"/>
</dbReference>
<dbReference type="InterPro" id="IPR000418">
    <property type="entry name" value="Ets_dom"/>
</dbReference>
<name>A0A1B6F1I1_9HEMI</name>
<evidence type="ECO:0000313" key="12">
    <source>
        <dbReference type="EMBL" id="JAS61029.1"/>
    </source>
</evidence>
<evidence type="ECO:0000313" key="8">
    <source>
        <dbReference type="EMBL" id="JAS41998.1"/>
    </source>
</evidence>
<dbReference type="EMBL" id="GECZ01027771">
    <property type="protein sequence ID" value="JAS41998.1"/>
    <property type="molecule type" value="Transcribed_RNA"/>
</dbReference>
<protein>
    <recommendedName>
        <fullName evidence="15">ETS domain-containing protein</fullName>
    </recommendedName>
</protein>
<dbReference type="SMART" id="SM00413">
    <property type="entry name" value="ETS"/>
    <property type="match status" value="1"/>
</dbReference>
<dbReference type="EMBL" id="GECZ01005359">
    <property type="protein sequence ID" value="JAS64410.1"/>
    <property type="molecule type" value="Transcribed_RNA"/>
</dbReference>
<dbReference type="PRINTS" id="PR00454">
    <property type="entry name" value="ETSDOMAIN"/>
</dbReference>
<dbReference type="InterPro" id="IPR036388">
    <property type="entry name" value="WH-like_DNA-bd_sf"/>
</dbReference>
<feature type="compositionally biased region" description="Basic and acidic residues" evidence="4">
    <location>
        <begin position="385"/>
        <end position="399"/>
    </location>
</feature>
<dbReference type="EMBL" id="GECZ01028615">
    <property type="protein sequence ID" value="JAS41154.1"/>
    <property type="molecule type" value="Transcribed_RNA"/>
</dbReference>
<dbReference type="FunFam" id="1.10.10.10:FF:000516">
    <property type="entry name" value="ets DNA-binding protein pokkuri"/>
    <property type="match status" value="1"/>
</dbReference>
<feature type="region of interest" description="Disordered" evidence="4">
    <location>
        <begin position="468"/>
        <end position="495"/>
    </location>
</feature>